<evidence type="ECO:0000313" key="3">
    <source>
        <dbReference type="Proteomes" id="UP000326198"/>
    </source>
</evidence>
<accession>A0A5N7BAI6</accession>
<reference evidence="2 3" key="1">
    <citation type="submission" date="2019-04" db="EMBL/GenBank/DDBJ databases">
        <title>Friends and foes A comparative genomics studyof 23 Aspergillus species from section Flavi.</title>
        <authorList>
            <consortium name="DOE Joint Genome Institute"/>
            <person name="Kjaerbolling I."/>
            <person name="Vesth T."/>
            <person name="Frisvad J.C."/>
            <person name="Nybo J.L."/>
            <person name="Theobald S."/>
            <person name="Kildgaard S."/>
            <person name="Isbrandt T."/>
            <person name="Kuo A."/>
            <person name="Sato A."/>
            <person name="Lyhne E.K."/>
            <person name="Kogle M.E."/>
            <person name="Wiebenga A."/>
            <person name="Kun R.S."/>
            <person name="Lubbers R.J."/>
            <person name="Makela M.R."/>
            <person name="Barry K."/>
            <person name="Chovatia M."/>
            <person name="Clum A."/>
            <person name="Daum C."/>
            <person name="Haridas S."/>
            <person name="He G."/>
            <person name="LaButti K."/>
            <person name="Lipzen A."/>
            <person name="Mondo S."/>
            <person name="Riley R."/>
            <person name="Salamov A."/>
            <person name="Simmons B.A."/>
            <person name="Magnuson J.K."/>
            <person name="Henrissat B."/>
            <person name="Mortensen U.H."/>
            <person name="Larsen T.O."/>
            <person name="Devries R.P."/>
            <person name="Grigoriev I.V."/>
            <person name="Machida M."/>
            <person name="Baker S.E."/>
            <person name="Andersen M.R."/>
        </authorList>
    </citation>
    <scope>NUCLEOTIDE SEQUENCE [LARGE SCALE GENOMIC DNA]</scope>
    <source>
        <strain evidence="2 3">IBT 29228</strain>
    </source>
</reference>
<dbReference type="AlphaFoldDB" id="A0A5N7BAI6"/>
<sequence length="58" mass="6647">MVGFEVGNSLYVPRTGKIIWGCYDYDDSFVWIPAGALYIFLYLTSQLALYFVILLGSW</sequence>
<organism evidence="2 3">
    <name type="scientific">Aspergillus bertholletiae</name>
    <dbReference type="NCBI Taxonomy" id="1226010"/>
    <lineage>
        <taxon>Eukaryota</taxon>
        <taxon>Fungi</taxon>
        <taxon>Dikarya</taxon>
        <taxon>Ascomycota</taxon>
        <taxon>Pezizomycotina</taxon>
        <taxon>Eurotiomycetes</taxon>
        <taxon>Eurotiomycetidae</taxon>
        <taxon>Eurotiales</taxon>
        <taxon>Aspergillaceae</taxon>
        <taxon>Aspergillus</taxon>
        <taxon>Aspergillus subgen. Circumdati</taxon>
    </lineage>
</organism>
<dbReference type="Proteomes" id="UP000326198">
    <property type="component" value="Unassembled WGS sequence"/>
</dbReference>
<name>A0A5N7BAI6_9EURO</name>
<gene>
    <name evidence="2" type="ORF">BDV26DRAFT_260877</name>
</gene>
<protein>
    <submittedName>
        <fullName evidence="2">Uncharacterized protein</fullName>
    </submittedName>
</protein>
<evidence type="ECO:0000313" key="2">
    <source>
        <dbReference type="EMBL" id="KAE8378778.1"/>
    </source>
</evidence>
<evidence type="ECO:0000256" key="1">
    <source>
        <dbReference type="SAM" id="Phobius"/>
    </source>
</evidence>
<keyword evidence="1" id="KW-0812">Transmembrane</keyword>
<keyword evidence="3" id="KW-1185">Reference proteome</keyword>
<dbReference type="EMBL" id="ML736203">
    <property type="protein sequence ID" value="KAE8378778.1"/>
    <property type="molecule type" value="Genomic_DNA"/>
</dbReference>
<keyword evidence="1" id="KW-1133">Transmembrane helix</keyword>
<keyword evidence="1" id="KW-0472">Membrane</keyword>
<feature type="transmembrane region" description="Helical" evidence="1">
    <location>
        <begin position="30"/>
        <end position="55"/>
    </location>
</feature>
<proteinExistence type="predicted"/>